<protein>
    <submittedName>
        <fullName evidence="1">Uncharacterized protein</fullName>
    </submittedName>
</protein>
<gene>
    <name evidence="1" type="ORF">PVT71_09050</name>
</gene>
<accession>A0AAU8ACN4</accession>
<name>A0AAU8ACN4_9RHOB</name>
<dbReference type="RefSeq" id="WP_353471461.1">
    <property type="nucleotide sequence ID" value="NZ_CP123384.1"/>
</dbReference>
<evidence type="ECO:0000313" key="1">
    <source>
        <dbReference type="EMBL" id="XCC92633.1"/>
    </source>
</evidence>
<proteinExistence type="predicted"/>
<dbReference type="AlphaFoldDB" id="A0AAU8ACN4"/>
<organism evidence="1">
    <name type="scientific">Alloyangia sp. H15</name>
    <dbReference type="NCBI Taxonomy" id="3029062"/>
    <lineage>
        <taxon>Bacteria</taxon>
        <taxon>Pseudomonadati</taxon>
        <taxon>Pseudomonadota</taxon>
        <taxon>Alphaproteobacteria</taxon>
        <taxon>Rhodobacterales</taxon>
        <taxon>Roseobacteraceae</taxon>
        <taxon>Alloyangia</taxon>
    </lineage>
</organism>
<sequence>MSPRHAARAAAAEIAQDCKSPLGELQAKVDRLVRARLEIAQRITNGEVWLRPLLKRFKAELATLEEERDLTLEAAEIVNSAALHRAA</sequence>
<reference evidence="1" key="1">
    <citation type="submission" date="2023-02" db="EMBL/GenBank/DDBJ databases">
        <title>Description and genomic characterization of Salipiger bruguierae sp. nov., isolated from the sediment of mangrove plant Bruguiera sexangula.</title>
        <authorList>
            <person name="Long M."/>
        </authorList>
    </citation>
    <scope>NUCLEOTIDE SEQUENCE</scope>
    <source>
        <strain evidence="1">H15</strain>
    </source>
</reference>
<dbReference type="EMBL" id="CP123384">
    <property type="protein sequence ID" value="XCC92633.1"/>
    <property type="molecule type" value="Genomic_DNA"/>
</dbReference>